<gene>
    <name evidence="1" type="ordered locus">Dvul_2627</name>
</gene>
<dbReference type="EMBL" id="CP000527">
    <property type="protein sequence ID" value="ABM29639.1"/>
    <property type="molecule type" value="Genomic_DNA"/>
</dbReference>
<evidence type="ECO:0008006" key="3">
    <source>
        <dbReference type="Google" id="ProtNLM"/>
    </source>
</evidence>
<dbReference type="SUPFAM" id="SSF53335">
    <property type="entry name" value="S-adenosyl-L-methionine-dependent methyltransferases"/>
    <property type="match status" value="1"/>
</dbReference>
<dbReference type="AlphaFoldDB" id="A0A0H3AB51"/>
<sequence length="310" mass="34585">MRAQQVFNPVGRRVHNEAGMTDPRYMALLLDIAARKERGALLEVDDPYPWQPRPRWGHGNAPHAALRDLFDARRSEYIPLLDAMVAHAGRFAAIRRDFDASAPHEPHWDNGWLPSLDGMSIYTLLAQMRPSRFVEVGSGNSTRFAARAIRDCGLATRIVSIDPAPRAEVDRLCHEVVRAPLENVDMAFFDTVTADDLVFVDCSHRAQQNSDVTVFFLEVLPRLPVGCVVGIHDICLPLDYPPGWEGRYYNEQYMLATLLLFGAERFSLLLPGYHVSTTPDLAARLAPLAALPGLAGLPCAGSVFWMRKRA</sequence>
<evidence type="ECO:0000313" key="1">
    <source>
        <dbReference type="EMBL" id="ABM29639.1"/>
    </source>
</evidence>
<evidence type="ECO:0000313" key="2">
    <source>
        <dbReference type="Proteomes" id="UP000009173"/>
    </source>
</evidence>
<dbReference type="Gene3D" id="3.40.50.150">
    <property type="entry name" value="Vaccinia Virus protein VP39"/>
    <property type="match status" value="1"/>
</dbReference>
<name>A0A0H3AB51_NITV4</name>
<dbReference type="Proteomes" id="UP000009173">
    <property type="component" value="Chromosome"/>
</dbReference>
<dbReference type="Pfam" id="PF13578">
    <property type="entry name" value="Methyltransf_24"/>
    <property type="match status" value="1"/>
</dbReference>
<dbReference type="KEGG" id="dvl:Dvul_2627"/>
<dbReference type="HOGENOM" id="CLU_058422_1_0_7"/>
<dbReference type="InterPro" id="IPR029063">
    <property type="entry name" value="SAM-dependent_MTases_sf"/>
</dbReference>
<proteinExistence type="predicted"/>
<protein>
    <recommendedName>
        <fullName evidence="3">Class I SAM-dependent methyltransferase</fullName>
    </recommendedName>
</protein>
<reference evidence="2" key="1">
    <citation type="journal article" date="2009" name="Environ. Microbiol.">
        <title>Contribution of mobile genetic elements to Desulfovibrio vulgaris genome plasticity.</title>
        <authorList>
            <person name="Walker C.B."/>
            <person name="Stolyar S."/>
            <person name="Chivian D."/>
            <person name="Pinel N."/>
            <person name="Gabster J.A."/>
            <person name="Dehal P.S."/>
            <person name="He Z."/>
            <person name="Yang Z.K."/>
            <person name="Yen H.C."/>
            <person name="Zhou J."/>
            <person name="Wall J.D."/>
            <person name="Hazen T.C."/>
            <person name="Arkin A.P."/>
            <person name="Stahl D.A."/>
        </authorList>
    </citation>
    <scope>NUCLEOTIDE SEQUENCE [LARGE SCALE GENOMIC DNA]</scope>
    <source>
        <strain evidence="2">DP4</strain>
    </source>
</reference>
<accession>A0A0H3AB51</accession>
<organism evidence="1 2">
    <name type="scientific">Nitratidesulfovibrio vulgaris (strain DP4)</name>
    <name type="common">Desulfovibrio vulgaris</name>
    <dbReference type="NCBI Taxonomy" id="391774"/>
    <lineage>
        <taxon>Bacteria</taxon>
        <taxon>Pseudomonadati</taxon>
        <taxon>Thermodesulfobacteriota</taxon>
        <taxon>Desulfovibrionia</taxon>
        <taxon>Desulfovibrionales</taxon>
        <taxon>Desulfovibrionaceae</taxon>
        <taxon>Nitratidesulfovibrio</taxon>
    </lineage>
</organism>